<organism evidence="2 3">
    <name type="scientific">Dyella japonica DSM 16301</name>
    <dbReference type="NCBI Taxonomy" id="1440762"/>
    <lineage>
        <taxon>Bacteria</taxon>
        <taxon>Pseudomonadati</taxon>
        <taxon>Pseudomonadota</taxon>
        <taxon>Gammaproteobacteria</taxon>
        <taxon>Lysobacterales</taxon>
        <taxon>Rhodanobacteraceae</taxon>
        <taxon>Dyella</taxon>
    </lineage>
</organism>
<keyword evidence="1" id="KW-1133">Transmembrane helix</keyword>
<evidence type="ECO:0000313" key="3">
    <source>
        <dbReference type="Proteomes" id="UP000035481"/>
    </source>
</evidence>
<dbReference type="STRING" id="1440762.Y882_00855"/>
<sequence length="164" mass="16757">MVRFGRRPGSRPMAARQSGVGLIEVLVAVLVLSIGFIGIAALQARSLSTNNSAMARSMATVASYSILDAMRADLNSAVGKAYNGPVKANACPAAAGSLASVQLNQWCNVSLAPLGVSASTIGTIDCEPAPGTPSAFCTVTIQFDDSRAGLNSSPTQQVVTQAML</sequence>
<gene>
    <name evidence="2" type="ORF">Y882_00855</name>
</gene>
<dbReference type="EMBL" id="JPLA01000002">
    <property type="protein sequence ID" value="KLD65979.1"/>
    <property type="molecule type" value="Genomic_DNA"/>
</dbReference>
<evidence type="ECO:0000313" key="2">
    <source>
        <dbReference type="EMBL" id="KLD65979.1"/>
    </source>
</evidence>
<dbReference type="PATRIC" id="fig|1440762.4.peg.923"/>
<reference evidence="2 3" key="1">
    <citation type="journal article" date="2015" name="Antonie Van Leeuwenhoek">
        <title>A phylogenomic and molecular marker based taxonomic framework for the order Xanthomonadales: proposal to transfer the families Algiphilaceae and Solimonadaceae to the order Nevskiales ord. nov. and to create a new family within the order Xanthomonadales, the family Rhodanobacteraceae fam. nov., containing the genus Rhodanobacter and its closest relatives.</title>
        <authorList>
            <person name="Naushad S."/>
            <person name="Adeolu M."/>
            <person name="Wong S."/>
            <person name="Sohail M."/>
            <person name="Schellhorn H.E."/>
            <person name="Gupta R.S."/>
        </authorList>
    </citation>
    <scope>NUCLEOTIDE SEQUENCE [LARGE SCALE GENOMIC DNA]</scope>
    <source>
        <strain evidence="2 3">DSM 16301</strain>
    </source>
</reference>
<name>A0A0G9H9P9_9GAMM</name>
<dbReference type="InterPro" id="IPR012902">
    <property type="entry name" value="N_methyl_site"/>
</dbReference>
<evidence type="ECO:0000256" key="1">
    <source>
        <dbReference type="SAM" id="Phobius"/>
    </source>
</evidence>
<protein>
    <submittedName>
        <fullName evidence="2">Pilus assembly protein PilV</fullName>
    </submittedName>
</protein>
<dbReference type="NCBIfam" id="TIGR02523">
    <property type="entry name" value="type_IV_pilV"/>
    <property type="match status" value="1"/>
</dbReference>
<dbReference type="Pfam" id="PF07963">
    <property type="entry name" value="N_methyl"/>
    <property type="match status" value="1"/>
</dbReference>
<accession>A0A0G9H9P9</accession>
<dbReference type="AlphaFoldDB" id="A0A0G9H9P9"/>
<comment type="caution">
    <text evidence="2">The sequence shown here is derived from an EMBL/GenBank/DDBJ whole genome shotgun (WGS) entry which is preliminary data.</text>
</comment>
<feature type="transmembrane region" description="Helical" evidence="1">
    <location>
        <begin position="21"/>
        <end position="42"/>
    </location>
</feature>
<proteinExistence type="predicted"/>
<keyword evidence="1" id="KW-0472">Membrane</keyword>
<dbReference type="Proteomes" id="UP000035481">
    <property type="component" value="Unassembled WGS sequence"/>
</dbReference>
<dbReference type="InterPro" id="IPR013362">
    <property type="entry name" value="Pilus_4_PilV"/>
</dbReference>
<keyword evidence="1" id="KW-0812">Transmembrane</keyword>